<dbReference type="InterPro" id="IPR052017">
    <property type="entry name" value="TSUP"/>
</dbReference>
<dbReference type="Proteomes" id="UP000766629">
    <property type="component" value="Unassembled WGS sequence"/>
</dbReference>
<keyword evidence="7 8" id="KW-0472">Membrane</keyword>
<evidence type="ECO:0000313" key="10">
    <source>
        <dbReference type="Proteomes" id="UP000766629"/>
    </source>
</evidence>
<feature type="transmembrane region" description="Helical" evidence="8">
    <location>
        <begin position="6"/>
        <end position="35"/>
    </location>
</feature>
<evidence type="ECO:0000313" key="9">
    <source>
        <dbReference type="EMBL" id="MBY6142308.1"/>
    </source>
</evidence>
<keyword evidence="5 8" id="KW-0812">Transmembrane</keyword>
<reference evidence="9 10" key="1">
    <citation type="submission" date="2021-06" db="EMBL/GenBank/DDBJ databases">
        <title>50 bacteria genomes isolated from Dapeng, Shenzhen, China.</title>
        <authorList>
            <person name="Zheng W."/>
            <person name="Yu S."/>
            <person name="Huang Y."/>
        </authorList>
    </citation>
    <scope>NUCLEOTIDE SEQUENCE [LARGE SCALE GENOMIC DNA]</scope>
    <source>
        <strain evidence="9 10">DP1N14-2</strain>
    </source>
</reference>
<protein>
    <recommendedName>
        <fullName evidence="8">Probable membrane transporter protein</fullName>
    </recommendedName>
</protein>
<keyword evidence="3" id="KW-0813">Transport</keyword>
<evidence type="ECO:0000256" key="3">
    <source>
        <dbReference type="ARBA" id="ARBA00022448"/>
    </source>
</evidence>
<keyword evidence="4 8" id="KW-1003">Cell membrane</keyword>
<name>A0ABS7NM82_9RHOB</name>
<feature type="transmembrane region" description="Helical" evidence="8">
    <location>
        <begin position="162"/>
        <end position="180"/>
    </location>
</feature>
<dbReference type="PANTHER" id="PTHR30269">
    <property type="entry name" value="TRANSMEMBRANE PROTEIN YFCA"/>
    <property type="match status" value="1"/>
</dbReference>
<dbReference type="InterPro" id="IPR002781">
    <property type="entry name" value="TM_pro_TauE-like"/>
</dbReference>
<feature type="transmembrane region" description="Helical" evidence="8">
    <location>
        <begin position="186"/>
        <end position="204"/>
    </location>
</feature>
<evidence type="ECO:0000256" key="6">
    <source>
        <dbReference type="ARBA" id="ARBA00022989"/>
    </source>
</evidence>
<accession>A0ABS7NM82</accession>
<comment type="similarity">
    <text evidence="2 8">Belongs to the 4-toluene sulfonate uptake permease (TSUP) (TC 2.A.102) family.</text>
</comment>
<sequence length="235" mass="24554">MTLDVMLILSAVVFAAAFIQGALGIGFALIVAPVLGLMEPSLLPVTLLILMLPLNSHVAWREREEVDWNGAGWITLGRFAGTFAGLWLLVVLSGRQLDLAVGWFTIIAAGVALLAPRFDPTRPAALGVGLFTGVTETSTGIGGPPLALLYQHAAAPVLRSTVAICFLAGEVISLIILALAGRMETVQMLAAVYLFPAVMLGSALSRMTHSRIGGPGLRVAVLLFAIVSGLYLIAG</sequence>
<organism evidence="9 10">
    <name type="scientific">Leisingera daeponensis</name>
    <dbReference type="NCBI Taxonomy" id="405746"/>
    <lineage>
        <taxon>Bacteria</taxon>
        <taxon>Pseudomonadati</taxon>
        <taxon>Pseudomonadota</taxon>
        <taxon>Alphaproteobacteria</taxon>
        <taxon>Rhodobacterales</taxon>
        <taxon>Roseobacteraceae</taxon>
        <taxon>Leisingera</taxon>
    </lineage>
</organism>
<keyword evidence="10" id="KW-1185">Reference proteome</keyword>
<feature type="transmembrane region" description="Helical" evidence="8">
    <location>
        <begin position="124"/>
        <end position="150"/>
    </location>
</feature>
<evidence type="ECO:0000256" key="8">
    <source>
        <dbReference type="RuleBase" id="RU363041"/>
    </source>
</evidence>
<gene>
    <name evidence="9" type="ORF">KUV26_23025</name>
</gene>
<evidence type="ECO:0000256" key="2">
    <source>
        <dbReference type="ARBA" id="ARBA00009142"/>
    </source>
</evidence>
<feature type="transmembrane region" description="Helical" evidence="8">
    <location>
        <begin position="216"/>
        <end position="234"/>
    </location>
</feature>
<feature type="transmembrane region" description="Helical" evidence="8">
    <location>
        <begin position="99"/>
        <end position="118"/>
    </location>
</feature>
<dbReference type="PANTHER" id="PTHR30269:SF37">
    <property type="entry name" value="MEMBRANE TRANSPORTER PROTEIN"/>
    <property type="match status" value="1"/>
</dbReference>
<evidence type="ECO:0000256" key="1">
    <source>
        <dbReference type="ARBA" id="ARBA00004651"/>
    </source>
</evidence>
<dbReference type="RefSeq" id="WP_174149159.1">
    <property type="nucleotide sequence ID" value="NZ_JAHVJA010000027.1"/>
</dbReference>
<evidence type="ECO:0000256" key="5">
    <source>
        <dbReference type="ARBA" id="ARBA00022692"/>
    </source>
</evidence>
<evidence type="ECO:0000256" key="7">
    <source>
        <dbReference type="ARBA" id="ARBA00023136"/>
    </source>
</evidence>
<evidence type="ECO:0000256" key="4">
    <source>
        <dbReference type="ARBA" id="ARBA00022475"/>
    </source>
</evidence>
<comment type="caution">
    <text evidence="9">The sequence shown here is derived from an EMBL/GenBank/DDBJ whole genome shotgun (WGS) entry which is preliminary data.</text>
</comment>
<proteinExistence type="inferred from homology"/>
<feature type="transmembrane region" description="Helical" evidence="8">
    <location>
        <begin position="72"/>
        <end position="92"/>
    </location>
</feature>
<dbReference type="Pfam" id="PF01925">
    <property type="entry name" value="TauE"/>
    <property type="match status" value="1"/>
</dbReference>
<keyword evidence="6 8" id="KW-1133">Transmembrane helix</keyword>
<comment type="subcellular location">
    <subcellularLocation>
        <location evidence="1 8">Cell membrane</location>
        <topology evidence="1 8">Multi-pass membrane protein</topology>
    </subcellularLocation>
</comment>
<dbReference type="EMBL" id="JAHVJA010000027">
    <property type="protein sequence ID" value="MBY6142308.1"/>
    <property type="molecule type" value="Genomic_DNA"/>
</dbReference>